<accession>A0ABU7ATQ1</accession>
<gene>
    <name evidence="1" type="ORF">ATANTOWER_028007</name>
</gene>
<proteinExistence type="predicted"/>
<keyword evidence="2" id="KW-1185">Reference proteome</keyword>
<sequence length="101" mass="10674">MSLQRVSKCSRARAQHSPYRGCAARLCTRLSSILPRSWSGPEPGPDISPEPIEGPKIRVLHSSGSNAGTCFIPACLQLSQSECCVSTCSSVSAGHWGAVAF</sequence>
<comment type="caution">
    <text evidence="1">The sequence shown here is derived from an EMBL/GenBank/DDBJ whole genome shotgun (WGS) entry which is preliminary data.</text>
</comment>
<evidence type="ECO:0000313" key="2">
    <source>
        <dbReference type="Proteomes" id="UP001345963"/>
    </source>
</evidence>
<dbReference type="Proteomes" id="UP001345963">
    <property type="component" value="Unassembled WGS sequence"/>
</dbReference>
<protein>
    <submittedName>
        <fullName evidence="1">Uncharacterized protein</fullName>
    </submittedName>
</protein>
<organism evidence="1 2">
    <name type="scientific">Ataeniobius toweri</name>
    <dbReference type="NCBI Taxonomy" id="208326"/>
    <lineage>
        <taxon>Eukaryota</taxon>
        <taxon>Metazoa</taxon>
        <taxon>Chordata</taxon>
        <taxon>Craniata</taxon>
        <taxon>Vertebrata</taxon>
        <taxon>Euteleostomi</taxon>
        <taxon>Actinopterygii</taxon>
        <taxon>Neopterygii</taxon>
        <taxon>Teleostei</taxon>
        <taxon>Neoteleostei</taxon>
        <taxon>Acanthomorphata</taxon>
        <taxon>Ovalentaria</taxon>
        <taxon>Atherinomorphae</taxon>
        <taxon>Cyprinodontiformes</taxon>
        <taxon>Goodeidae</taxon>
        <taxon>Ataeniobius</taxon>
    </lineage>
</organism>
<name>A0ABU7ATQ1_9TELE</name>
<evidence type="ECO:0000313" key="1">
    <source>
        <dbReference type="EMBL" id="MED6240780.1"/>
    </source>
</evidence>
<dbReference type="EMBL" id="JAHUTI010026623">
    <property type="protein sequence ID" value="MED6240780.1"/>
    <property type="molecule type" value="Genomic_DNA"/>
</dbReference>
<reference evidence="1 2" key="1">
    <citation type="submission" date="2021-07" db="EMBL/GenBank/DDBJ databases">
        <authorList>
            <person name="Palmer J.M."/>
        </authorList>
    </citation>
    <scope>NUCLEOTIDE SEQUENCE [LARGE SCALE GENOMIC DNA]</scope>
    <source>
        <strain evidence="1 2">AT_MEX2019</strain>
        <tissue evidence="1">Muscle</tissue>
    </source>
</reference>